<dbReference type="GO" id="GO:0006355">
    <property type="term" value="P:regulation of DNA-templated transcription"/>
    <property type="evidence" value="ECO:0007669"/>
    <property type="project" value="InterPro"/>
</dbReference>
<dbReference type="RefSeq" id="WP_013525063.1">
    <property type="nucleotide sequence ID" value="NC_014918.1"/>
</dbReference>
<name>E8TP82_MESCW</name>
<accession>E8TP82</accession>
<dbReference type="Pfam" id="PF00027">
    <property type="entry name" value="cNMP_binding"/>
    <property type="match status" value="1"/>
</dbReference>
<dbReference type="InterPro" id="IPR000595">
    <property type="entry name" value="cNMP-bd_dom"/>
</dbReference>
<dbReference type="SUPFAM" id="SSF46785">
    <property type="entry name" value="Winged helix' DNA-binding domain"/>
    <property type="match status" value="1"/>
</dbReference>
<keyword evidence="5" id="KW-0614">Plasmid</keyword>
<dbReference type="SMART" id="SM00419">
    <property type="entry name" value="HTH_CRP"/>
    <property type="match status" value="1"/>
</dbReference>
<evidence type="ECO:0000256" key="1">
    <source>
        <dbReference type="ARBA" id="ARBA00023015"/>
    </source>
</evidence>
<dbReference type="KEGG" id="mci:Mesci_6116"/>
<dbReference type="AlphaFoldDB" id="E8TP82"/>
<dbReference type="eggNOG" id="COG0664">
    <property type="taxonomic scope" value="Bacteria"/>
</dbReference>
<dbReference type="PATRIC" id="fig|765698.3.peg.74"/>
<keyword evidence="1" id="KW-0805">Transcription regulation</keyword>
<dbReference type="InterPro" id="IPR036388">
    <property type="entry name" value="WH-like_DNA-bd_sf"/>
</dbReference>
<dbReference type="Gene3D" id="2.60.120.10">
    <property type="entry name" value="Jelly Rolls"/>
    <property type="match status" value="1"/>
</dbReference>
<geneLocation type="plasmid" evidence="5 6">
    <name>pMESCI01</name>
</geneLocation>
<keyword evidence="2" id="KW-0238">DNA-binding</keyword>
<dbReference type="InterPro" id="IPR014710">
    <property type="entry name" value="RmlC-like_jellyroll"/>
</dbReference>
<evidence type="ECO:0000256" key="3">
    <source>
        <dbReference type="ARBA" id="ARBA00023163"/>
    </source>
</evidence>
<dbReference type="GO" id="GO:0003677">
    <property type="term" value="F:DNA binding"/>
    <property type="evidence" value="ECO:0007669"/>
    <property type="project" value="UniProtKB-KW"/>
</dbReference>
<organism evidence="5 6">
    <name type="scientific">Mesorhizobium ciceri biovar biserrulae (strain HAMBI 2942 / LMG 23838 / WSM1271)</name>
    <dbReference type="NCBI Taxonomy" id="765698"/>
    <lineage>
        <taxon>Bacteria</taxon>
        <taxon>Pseudomonadati</taxon>
        <taxon>Pseudomonadota</taxon>
        <taxon>Alphaproteobacteria</taxon>
        <taxon>Hyphomicrobiales</taxon>
        <taxon>Phyllobacteriaceae</taxon>
        <taxon>Mesorhizobium</taxon>
    </lineage>
</organism>
<feature type="domain" description="HTH crp-type" evidence="4">
    <location>
        <begin position="150"/>
        <end position="224"/>
    </location>
</feature>
<gene>
    <name evidence="5" type="ordered locus">Mesci_6116</name>
</gene>
<evidence type="ECO:0000313" key="5">
    <source>
        <dbReference type="EMBL" id="ADV15117.1"/>
    </source>
</evidence>
<dbReference type="EMBL" id="CP002448">
    <property type="protein sequence ID" value="ADV15117.1"/>
    <property type="molecule type" value="Genomic_DNA"/>
</dbReference>
<dbReference type="Gene3D" id="1.10.10.10">
    <property type="entry name" value="Winged helix-like DNA-binding domain superfamily/Winged helix DNA-binding domain"/>
    <property type="match status" value="1"/>
</dbReference>
<protein>
    <submittedName>
        <fullName evidence="5">Cyclic nucleotide-binding protein</fullName>
    </submittedName>
</protein>
<dbReference type="CDD" id="cd00038">
    <property type="entry name" value="CAP_ED"/>
    <property type="match status" value="1"/>
</dbReference>
<dbReference type="HOGENOM" id="CLU_075053_0_0_5"/>
<dbReference type="Pfam" id="PF13545">
    <property type="entry name" value="HTH_Crp_2"/>
    <property type="match status" value="1"/>
</dbReference>
<dbReference type="InterPro" id="IPR018490">
    <property type="entry name" value="cNMP-bd_dom_sf"/>
</dbReference>
<proteinExistence type="predicted"/>
<reference evidence="6" key="1">
    <citation type="submission" date="2011-01" db="EMBL/GenBank/DDBJ databases">
        <title>Complete sequence of plasmid of Mesorhizobium ciceri bv. biserrulae WSM1271.</title>
        <authorList>
            <person name="Lucas S."/>
            <person name="Copeland A."/>
            <person name="Lapidus A."/>
            <person name="Cheng J.-F."/>
            <person name="Goodwin L."/>
            <person name="Pitluck S."/>
            <person name="Teshima H."/>
            <person name="Detter J.C."/>
            <person name="Han C."/>
            <person name="Tapia R."/>
            <person name="Land M."/>
            <person name="Hauser L."/>
            <person name="Kyrpides N."/>
            <person name="Ivanova N."/>
            <person name="Nandasena K."/>
            <person name="Reeve W.G."/>
            <person name="Howieson J.G."/>
            <person name="O'Hara G."/>
            <person name="Tiwari R.P."/>
            <person name="Woyke T."/>
        </authorList>
    </citation>
    <scope>NUCLEOTIDE SEQUENCE [LARGE SCALE GENOMIC DNA]</scope>
    <source>
        <strain evidence="6">HAMBI 2942 / LMG 23838 / WSM1271</strain>
        <plasmid evidence="6">Plasmid pMESCI01</plasmid>
    </source>
</reference>
<evidence type="ECO:0000259" key="4">
    <source>
        <dbReference type="PROSITE" id="PS51063"/>
    </source>
</evidence>
<dbReference type="OrthoDB" id="7584044at2"/>
<dbReference type="SUPFAM" id="SSF51206">
    <property type="entry name" value="cAMP-binding domain-like"/>
    <property type="match status" value="1"/>
</dbReference>
<sequence>MAQVPSSNILIRKLQTISELAEPDIAILGNARIEEKQYQANADILRDGDQPTLSFVVLDGMIGSTKMTGDGKRQITSFFVPGDIPDLHGLHLSVMDCTFTALMPSRVGFMRHDALRSICDQHPSITTVFWRSTLVDAAIYREWVTNVGRRDAYTRMAHILCELIVRLRAVGRIEDHVARLPITQAALGDALGLSTVHVNRVLQDLRRDGLISTVGSHFHATDWSGLVRAGDFDGMYLHQRAADVLRQ</sequence>
<dbReference type="InterPro" id="IPR036390">
    <property type="entry name" value="WH_DNA-bd_sf"/>
</dbReference>
<keyword evidence="3" id="KW-0804">Transcription</keyword>
<evidence type="ECO:0000256" key="2">
    <source>
        <dbReference type="ARBA" id="ARBA00023125"/>
    </source>
</evidence>
<dbReference type="InterPro" id="IPR012318">
    <property type="entry name" value="HTH_CRP"/>
</dbReference>
<evidence type="ECO:0000313" key="6">
    <source>
        <dbReference type="Proteomes" id="UP000007471"/>
    </source>
</evidence>
<dbReference type="PROSITE" id="PS51063">
    <property type="entry name" value="HTH_CRP_2"/>
    <property type="match status" value="1"/>
</dbReference>
<dbReference type="Proteomes" id="UP000007471">
    <property type="component" value="Plasmid pMESCI01"/>
</dbReference>